<gene>
    <name evidence="1" type="ORF">PODLI_1B032467</name>
</gene>
<protein>
    <submittedName>
        <fullName evidence="1">Uncharacterized protein</fullName>
    </submittedName>
</protein>
<dbReference type="EMBL" id="OX395135">
    <property type="protein sequence ID" value="CAI5785555.1"/>
    <property type="molecule type" value="Genomic_DNA"/>
</dbReference>
<sequence>MNFSLAVLKYEQNISLSCSCNRFKENSIRDILTIQIDEKLVVKIRNEDSTVIRDKSSVFSSHQVTLITIDNTINKSKQLLVNLKKQLAAFYCSEQEREESECVCMCVYVYVCKMYLQFLNELT</sequence>
<accession>A0AA35KWE3</accession>
<evidence type="ECO:0000313" key="1">
    <source>
        <dbReference type="EMBL" id="CAI5785555.1"/>
    </source>
</evidence>
<name>A0AA35KWE3_9SAUR</name>
<keyword evidence="2" id="KW-1185">Reference proteome</keyword>
<reference evidence="1" key="1">
    <citation type="submission" date="2022-12" db="EMBL/GenBank/DDBJ databases">
        <authorList>
            <person name="Alioto T."/>
            <person name="Alioto T."/>
            <person name="Gomez Garrido J."/>
        </authorList>
    </citation>
    <scope>NUCLEOTIDE SEQUENCE</scope>
</reference>
<dbReference type="Proteomes" id="UP001178461">
    <property type="component" value="Chromosome 10"/>
</dbReference>
<proteinExistence type="predicted"/>
<dbReference type="AlphaFoldDB" id="A0AA35KWE3"/>
<evidence type="ECO:0000313" key="2">
    <source>
        <dbReference type="Proteomes" id="UP001178461"/>
    </source>
</evidence>
<organism evidence="1 2">
    <name type="scientific">Podarcis lilfordi</name>
    <name type="common">Lilford's wall lizard</name>
    <dbReference type="NCBI Taxonomy" id="74358"/>
    <lineage>
        <taxon>Eukaryota</taxon>
        <taxon>Metazoa</taxon>
        <taxon>Chordata</taxon>
        <taxon>Craniata</taxon>
        <taxon>Vertebrata</taxon>
        <taxon>Euteleostomi</taxon>
        <taxon>Lepidosauria</taxon>
        <taxon>Squamata</taxon>
        <taxon>Bifurcata</taxon>
        <taxon>Unidentata</taxon>
        <taxon>Episquamata</taxon>
        <taxon>Laterata</taxon>
        <taxon>Lacertibaenia</taxon>
        <taxon>Lacertidae</taxon>
        <taxon>Podarcis</taxon>
    </lineage>
</organism>